<keyword evidence="3" id="KW-1185">Reference proteome</keyword>
<dbReference type="Pfam" id="PF09949">
    <property type="entry name" value="APP1_cat"/>
    <property type="match status" value="1"/>
</dbReference>
<evidence type="ECO:0000313" key="3">
    <source>
        <dbReference type="Proteomes" id="UP000628448"/>
    </source>
</evidence>
<reference evidence="2" key="1">
    <citation type="submission" date="2020-11" db="EMBL/GenBank/DDBJ databases">
        <title>Bacterial whole genome sequence for Panacibacter sp. DH6.</title>
        <authorList>
            <person name="Le V."/>
            <person name="Ko S."/>
            <person name="Ahn C.-Y."/>
            <person name="Oh H.-M."/>
        </authorList>
    </citation>
    <scope>NUCLEOTIDE SEQUENCE</scope>
    <source>
        <strain evidence="2">DH6</strain>
    </source>
</reference>
<dbReference type="InterPro" id="IPR052935">
    <property type="entry name" value="Mg2+_PAP"/>
</dbReference>
<evidence type="ECO:0000313" key="2">
    <source>
        <dbReference type="EMBL" id="MBG9377383.1"/>
    </source>
</evidence>
<dbReference type="InterPro" id="IPR019236">
    <property type="entry name" value="APP1_cat"/>
</dbReference>
<evidence type="ECO:0000259" key="1">
    <source>
        <dbReference type="Pfam" id="PF09949"/>
    </source>
</evidence>
<dbReference type="RefSeq" id="WP_196991470.1">
    <property type="nucleotide sequence ID" value="NZ_JADWYR010000002.1"/>
</dbReference>
<dbReference type="GO" id="GO:0008195">
    <property type="term" value="F:phosphatidate phosphatase activity"/>
    <property type="evidence" value="ECO:0007669"/>
    <property type="project" value="InterPro"/>
</dbReference>
<comment type="caution">
    <text evidence="2">The sequence shown here is derived from an EMBL/GenBank/DDBJ whole genome shotgun (WGS) entry which is preliminary data.</text>
</comment>
<dbReference type="PANTHER" id="PTHR28208">
    <property type="entry name" value="PHOSPHATIDATE PHOSPHATASE APP1"/>
    <property type="match status" value="1"/>
</dbReference>
<dbReference type="PANTHER" id="PTHR28208:SF3">
    <property type="entry name" value="PHOSPHATIDATE PHOSPHATASE APP1"/>
    <property type="match status" value="1"/>
</dbReference>
<feature type="domain" description="Phosphatidate phosphatase APP1 catalytic" evidence="1">
    <location>
        <begin position="122"/>
        <end position="277"/>
    </location>
</feature>
<organism evidence="2 3">
    <name type="scientific">Panacibacter microcysteis</name>
    <dbReference type="NCBI Taxonomy" id="2793269"/>
    <lineage>
        <taxon>Bacteria</taxon>
        <taxon>Pseudomonadati</taxon>
        <taxon>Bacteroidota</taxon>
        <taxon>Chitinophagia</taxon>
        <taxon>Chitinophagales</taxon>
        <taxon>Chitinophagaceae</taxon>
        <taxon>Panacibacter</taxon>
    </lineage>
</organism>
<sequence>MEIKVYHGYGHENDLIVFGHVLEASKSQQQTFTNSVLKNMVQLVKLFVVKPVGGIKVRLQWNNTWYETTTAKDGFFRFEWQSETSTPAGWHTVSVEATGTGNSLLATGEGKIFIPHIAQHVFISDIDDTILVSHSATVIKRLRVLLSKNPHTRKPFEDVVAHYNLLAKANRQDAVPNPFFYVSSSEWNLYDYLNEFFAFNGLPKGAFLLNAIKKLHELVKTGKTKHEGKFMRIARIIKTFPNQQFVLLGDNSQKDPSIYAAVTEGFPGNVYAVYIRNVHKEKVQETQEILAGMEQRGVKTCFYTGSPEAIEHSRMIGLI</sequence>
<name>A0A931GX53_9BACT</name>
<accession>A0A931GX53</accession>
<protein>
    <submittedName>
        <fullName evidence="2">DUF2183 domain-containing protein</fullName>
    </submittedName>
</protein>
<dbReference type="EMBL" id="JADWYR010000002">
    <property type="protein sequence ID" value="MBG9377383.1"/>
    <property type="molecule type" value="Genomic_DNA"/>
</dbReference>
<dbReference type="AlphaFoldDB" id="A0A931GX53"/>
<gene>
    <name evidence="2" type="ORF">I5907_14160</name>
</gene>
<proteinExistence type="predicted"/>
<dbReference type="Proteomes" id="UP000628448">
    <property type="component" value="Unassembled WGS sequence"/>
</dbReference>